<gene>
    <name evidence="2" type="ORF">Glove_275g51</name>
</gene>
<evidence type="ECO:0000313" key="3">
    <source>
        <dbReference type="Proteomes" id="UP000266861"/>
    </source>
</evidence>
<dbReference type="SMART" id="SM00671">
    <property type="entry name" value="SEL1"/>
    <property type="match status" value="3"/>
</dbReference>
<organism evidence="2 3">
    <name type="scientific">Diversispora epigaea</name>
    <dbReference type="NCBI Taxonomy" id="1348612"/>
    <lineage>
        <taxon>Eukaryota</taxon>
        <taxon>Fungi</taxon>
        <taxon>Fungi incertae sedis</taxon>
        <taxon>Mucoromycota</taxon>
        <taxon>Glomeromycotina</taxon>
        <taxon>Glomeromycetes</taxon>
        <taxon>Diversisporales</taxon>
        <taxon>Diversisporaceae</taxon>
        <taxon>Diversispora</taxon>
    </lineage>
</organism>
<dbReference type="Gene3D" id="1.25.40.10">
    <property type="entry name" value="Tetratricopeptide repeat domain"/>
    <property type="match status" value="1"/>
</dbReference>
<dbReference type="InterPro" id="IPR001245">
    <property type="entry name" value="Ser-Thr/Tyr_kinase_cat_dom"/>
</dbReference>
<dbReference type="SUPFAM" id="SSF81901">
    <property type="entry name" value="HCP-like"/>
    <property type="match status" value="1"/>
</dbReference>
<proteinExistence type="predicted"/>
<name>A0A397IB63_9GLOM</name>
<dbReference type="InterPro" id="IPR006597">
    <property type="entry name" value="Sel1-like"/>
</dbReference>
<feature type="domain" description="Protein kinase" evidence="1">
    <location>
        <begin position="1"/>
        <end position="246"/>
    </location>
</feature>
<dbReference type="GO" id="GO:0004672">
    <property type="term" value="F:protein kinase activity"/>
    <property type="evidence" value="ECO:0007669"/>
    <property type="project" value="InterPro"/>
</dbReference>
<dbReference type="STRING" id="1348612.A0A397IB63"/>
<reference evidence="2 3" key="1">
    <citation type="submission" date="2018-08" db="EMBL/GenBank/DDBJ databases">
        <title>Genome and evolution of the arbuscular mycorrhizal fungus Diversispora epigaea (formerly Glomus versiforme) and its bacterial endosymbionts.</title>
        <authorList>
            <person name="Sun X."/>
            <person name="Fei Z."/>
            <person name="Harrison M."/>
        </authorList>
    </citation>
    <scope>NUCLEOTIDE SEQUENCE [LARGE SCALE GENOMIC DNA]</scope>
    <source>
        <strain evidence="2 3">IT104</strain>
    </source>
</reference>
<dbReference type="Pfam" id="PF07714">
    <property type="entry name" value="PK_Tyr_Ser-Thr"/>
    <property type="match status" value="1"/>
</dbReference>
<dbReference type="InterPro" id="IPR000719">
    <property type="entry name" value="Prot_kinase_dom"/>
</dbReference>
<dbReference type="PANTHER" id="PTHR45011">
    <property type="entry name" value="DAP3-BINDING CELL DEATH ENHANCER 1"/>
    <property type="match status" value="1"/>
</dbReference>
<comment type="caution">
    <text evidence="2">The sequence shown here is derived from an EMBL/GenBank/DDBJ whole genome shotgun (WGS) entry which is preliminary data.</text>
</comment>
<protein>
    <recommendedName>
        <fullName evidence="1">Protein kinase domain-containing protein</fullName>
    </recommendedName>
</protein>
<dbReference type="Pfam" id="PF08238">
    <property type="entry name" value="Sel1"/>
    <property type="match status" value="5"/>
</dbReference>
<sequence>MDNLIIEDIIQKENIPFYQYSEFENVKLIGRNVYKVTFKTSQEKLLLLSIKRHRKFEINDSILKFYGITRQENTNNNNYMIILKYVNEGSLRQYLKTYFKKWIGMQKKSCKTIANNSESILIHNGDIKLNSLGLADSLRFLTNNLDTIQYMDPQHLELFSTIGKNKSSDIFKIGIILWEISNGNPPFEMESLSNIDFLNNMVKEKREMTISGTPQKYEEIYTDCWKHNGNSRPNISQVAKNFSEIIIPDASVEFKTQSQPYNDMDEIITLQLEKSNKQNRNSKLKSDPPFIDASVEAVVFIKDMFDFFLDIPAKQGMGIQPKLLKNYIREQKKNPAKILFEMIRYPSHYWFTSLIGFFYQHGIGTVVDNQMAFKFFYLAVDTKNTYSSLLIRKFFADEGSHVALNCMGYCYENGHEKGNLVAQYNVDICYENGIGIAIDETKAFQCKAFKWYLKAAEKGYPKTQYNVGNCYKLGCGINRDKVKAFKCQYMIGKCSYEGYWIKKDIINAIHWLNKAKEDGNTSANELLEEIISNIM</sequence>
<dbReference type="AlphaFoldDB" id="A0A397IB63"/>
<dbReference type="EMBL" id="PQFF01000252">
    <property type="protein sequence ID" value="RHZ70070.1"/>
    <property type="molecule type" value="Genomic_DNA"/>
</dbReference>
<dbReference type="SUPFAM" id="SSF56112">
    <property type="entry name" value="Protein kinase-like (PK-like)"/>
    <property type="match status" value="1"/>
</dbReference>
<dbReference type="InterPro" id="IPR052748">
    <property type="entry name" value="ISR_Activator"/>
</dbReference>
<dbReference type="InterPro" id="IPR011990">
    <property type="entry name" value="TPR-like_helical_dom_sf"/>
</dbReference>
<evidence type="ECO:0000259" key="1">
    <source>
        <dbReference type="PROSITE" id="PS50011"/>
    </source>
</evidence>
<dbReference type="Gene3D" id="1.10.510.10">
    <property type="entry name" value="Transferase(Phosphotransferase) domain 1"/>
    <property type="match status" value="2"/>
</dbReference>
<keyword evidence="3" id="KW-1185">Reference proteome</keyword>
<evidence type="ECO:0000313" key="2">
    <source>
        <dbReference type="EMBL" id="RHZ70070.1"/>
    </source>
</evidence>
<dbReference type="GO" id="GO:0005524">
    <property type="term" value="F:ATP binding"/>
    <property type="evidence" value="ECO:0007669"/>
    <property type="project" value="InterPro"/>
</dbReference>
<dbReference type="InterPro" id="IPR011009">
    <property type="entry name" value="Kinase-like_dom_sf"/>
</dbReference>
<accession>A0A397IB63</accession>
<dbReference type="Proteomes" id="UP000266861">
    <property type="component" value="Unassembled WGS sequence"/>
</dbReference>
<dbReference type="PANTHER" id="PTHR45011:SF1">
    <property type="entry name" value="DAP3-BINDING CELL DEATH ENHANCER 1"/>
    <property type="match status" value="1"/>
</dbReference>
<dbReference type="PROSITE" id="PS50011">
    <property type="entry name" value="PROTEIN_KINASE_DOM"/>
    <property type="match status" value="1"/>
</dbReference>